<evidence type="ECO:0000256" key="1">
    <source>
        <dbReference type="SAM" id="Coils"/>
    </source>
</evidence>
<evidence type="ECO:0000259" key="2">
    <source>
        <dbReference type="Pfam" id="PF00350"/>
    </source>
</evidence>
<dbReference type="SUPFAM" id="SSF52540">
    <property type="entry name" value="P-loop containing nucleoside triphosphate hydrolases"/>
    <property type="match status" value="1"/>
</dbReference>
<gene>
    <name evidence="4" type="ORF">NKR23_g9763</name>
</gene>
<feature type="domain" description="Dynamin N-terminal" evidence="2">
    <location>
        <begin position="77"/>
        <end position="316"/>
    </location>
</feature>
<proteinExistence type="predicted"/>
<evidence type="ECO:0000259" key="3">
    <source>
        <dbReference type="Pfam" id="PF24564"/>
    </source>
</evidence>
<keyword evidence="1" id="KW-0175">Coiled coil</keyword>
<dbReference type="InterPro" id="IPR027417">
    <property type="entry name" value="P-loop_NTPase"/>
</dbReference>
<evidence type="ECO:0000313" key="4">
    <source>
        <dbReference type="EMBL" id="KAJ9136605.1"/>
    </source>
</evidence>
<dbReference type="Pfam" id="PF00350">
    <property type="entry name" value="Dynamin_N"/>
    <property type="match status" value="1"/>
</dbReference>
<dbReference type="Pfam" id="PF24564">
    <property type="entry name" value="DUF7605"/>
    <property type="match status" value="1"/>
</dbReference>
<reference evidence="4" key="1">
    <citation type="submission" date="2022-07" db="EMBL/GenBank/DDBJ databases">
        <title>Fungi with potential for degradation of polypropylene.</title>
        <authorList>
            <person name="Gostincar C."/>
        </authorList>
    </citation>
    <scope>NUCLEOTIDE SEQUENCE</scope>
    <source>
        <strain evidence="4">EXF-13308</strain>
    </source>
</reference>
<dbReference type="InterPro" id="IPR056024">
    <property type="entry name" value="DUF7605"/>
</dbReference>
<dbReference type="PANTHER" id="PTHR36681">
    <property type="entry name" value="NUCLEAR GTPASE, GERMINAL CENTER-ASSOCIATED, TANDEM DUPLICATE 3"/>
    <property type="match status" value="1"/>
</dbReference>
<feature type="coiled-coil region" evidence="1">
    <location>
        <begin position="778"/>
        <end position="805"/>
    </location>
</feature>
<dbReference type="Gene3D" id="3.40.50.300">
    <property type="entry name" value="P-loop containing nucleotide triphosphate hydrolases"/>
    <property type="match status" value="1"/>
</dbReference>
<dbReference type="EMBL" id="JANBVO010000039">
    <property type="protein sequence ID" value="KAJ9136605.1"/>
    <property type="molecule type" value="Genomic_DNA"/>
</dbReference>
<feature type="domain" description="DUF7605" evidence="3">
    <location>
        <begin position="549"/>
        <end position="728"/>
    </location>
</feature>
<keyword evidence="5" id="KW-1185">Reference proteome</keyword>
<name>A0AA38RF12_9PEZI</name>
<evidence type="ECO:0000313" key="5">
    <source>
        <dbReference type="Proteomes" id="UP001174694"/>
    </source>
</evidence>
<organism evidence="4 5">
    <name type="scientific">Pleurostoma richardsiae</name>
    <dbReference type="NCBI Taxonomy" id="41990"/>
    <lineage>
        <taxon>Eukaryota</taxon>
        <taxon>Fungi</taxon>
        <taxon>Dikarya</taxon>
        <taxon>Ascomycota</taxon>
        <taxon>Pezizomycotina</taxon>
        <taxon>Sordariomycetes</taxon>
        <taxon>Sordariomycetidae</taxon>
        <taxon>Calosphaeriales</taxon>
        <taxon>Pleurostomataceae</taxon>
        <taxon>Pleurostoma</taxon>
    </lineage>
</organism>
<dbReference type="InterPro" id="IPR045063">
    <property type="entry name" value="Dynamin_N"/>
</dbReference>
<accession>A0AA38RF12</accession>
<comment type="caution">
    <text evidence="4">The sequence shown here is derived from an EMBL/GenBank/DDBJ whole genome shotgun (WGS) entry which is preliminary data.</text>
</comment>
<dbReference type="AlphaFoldDB" id="A0AA38RF12"/>
<protein>
    <submittedName>
        <fullName evidence="4">Ras GTPase family protein</fullName>
    </submittedName>
</protein>
<dbReference type="Proteomes" id="UP001174694">
    <property type="component" value="Unassembled WGS sequence"/>
</dbReference>
<sequence length="808" mass="92215">MQPDAVPPYDLRDEETPQHRFFSPEFQSALQKGLGIAKDTVEAIEKLDGLVTDSTLSKFLQTAKRLRVFHGSDTRTIAVLGDSGEGKSSLINSLLHFPGVAKTGDIGSACTSVVTEYRQKTSEHTAPITIEVEYLSTPEIEALLKELLWSYRQLYLPDIESDKTLPEDYARYQRQSAQAWSALEAAFKHKGEFKPERLQDMSDGALDRITTELIRWSEEIEWPEGGVNGLWRSTANTTEECCEKTEIFMKDKYWPFTKIIRIYLNAQVLKTGVVLADLPGLQDTNLARVRATQDYLMRCNNIFIVAKISRAITDQSLKTSLFTVLARQVPLEWDESAAKSLNVAVVCTKSEDINLETARREFCGTGKKIPLAVVQQLDQEIDDAKRAGNAALKKQLKLRRELLFIGARNQHVKEGLQTAYASKVPDRKLEVFCVSNKLYEKYTRKGNSDVVRASVIPELRKFCHSITAEAQLQEARHFLQSSLFSLLNSLYMWATSSLMETGPGTGESKEQIIEKLKKATKSWTKALRGLRRDFMLCFEEQILKMMENRYDAWETAADQEGREWDSWHWTQYKAWCLNNGDHETAKRGRVDWNAKIIWKMRTELEFQWDIVEEEISSLFGDLLTKLKSLLNSVKETILESCPSEFRDSLVDGINARIRHCDYEISLAEQRFTREIKLTRRYASESNENSFVRQRMLPAYREASKEFGRGQGQRLQGIVQGRITDGALFPDISFDISERVKGIVERTDQELQDLLRRTVKEVEEDVDIALSDLPDTSMSAEKEDKLKELLSKVSKLKDEAEAVGRLAAE</sequence>
<dbReference type="PANTHER" id="PTHR36681:SF3">
    <property type="entry name" value="NUCLEAR GTPASE, GERMINAL CENTER-ASSOCIATED, TANDEM DUPLICATE 3"/>
    <property type="match status" value="1"/>
</dbReference>